<name>A0A409VI54_9AGAR</name>
<protein>
    <submittedName>
        <fullName evidence="2">Uncharacterized protein</fullName>
    </submittedName>
</protein>
<comment type="caution">
    <text evidence="2">The sequence shown here is derived from an EMBL/GenBank/DDBJ whole genome shotgun (WGS) entry which is preliminary data.</text>
</comment>
<feature type="compositionally biased region" description="Basic and acidic residues" evidence="1">
    <location>
        <begin position="7"/>
        <end position="16"/>
    </location>
</feature>
<dbReference type="Proteomes" id="UP000284706">
    <property type="component" value="Unassembled WGS sequence"/>
</dbReference>
<accession>A0A409VI54</accession>
<evidence type="ECO:0000313" key="3">
    <source>
        <dbReference type="Proteomes" id="UP000284706"/>
    </source>
</evidence>
<gene>
    <name evidence="2" type="ORF">CVT26_000932</name>
</gene>
<dbReference type="EMBL" id="NHYE01005643">
    <property type="protein sequence ID" value="PPQ65911.1"/>
    <property type="molecule type" value="Genomic_DNA"/>
</dbReference>
<reference evidence="2 3" key="1">
    <citation type="journal article" date="2018" name="Evol. Lett.">
        <title>Horizontal gene cluster transfer increased hallucinogenic mushroom diversity.</title>
        <authorList>
            <person name="Reynolds H.T."/>
            <person name="Vijayakumar V."/>
            <person name="Gluck-Thaler E."/>
            <person name="Korotkin H.B."/>
            <person name="Matheny P.B."/>
            <person name="Slot J.C."/>
        </authorList>
    </citation>
    <scope>NUCLEOTIDE SEQUENCE [LARGE SCALE GENOMIC DNA]</scope>
    <source>
        <strain evidence="2 3">SRW20</strain>
    </source>
</reference>
<dbReference type="InParanoid" id="A0A409VI54"/>
<sequence>MAGNLFTKREENKNQKEGNGSIHMQCLRSRINEYVVLDIRNCVHQAKKGEDKEEGCESVKARIRELNTEKVKVSTLT</sequence>
<evidence type="ECO:0000256" key="1">
    <source>
        <dbReference type="SAM" id="MobiDB-lite"/>
    </source>
</evidence>
<feature type="region of interest" description="Disordered" evidence="1">
    <location>
        <begin position="1"/>
        <end position="22"/>
    </location>
</feature>
<evidence type="ECO:0000313" key="2">
    <source>
        <dbReference type="EMBL" id="PPQ65911.1"/>
    </source>
</evidence>
<proteinExistence type="predicted"/>
<organism evidence="2 3">
    <name type="scientific">Gymnopilus dilepis</name>
    <dbReference type="NCBI Taxonomy" id="231916"/>
    <lineage>
        <taxon>Eukaryota</taxon>
        <taxon>Fungi</taxon>
        <taxon>Dikarya</taxon>
        <taxon>Basidiomycota</taxon>
        <taxon>Agaricomycotina</taxon>
        <taxon>Agaricomycetes</taxon>
        <taxon>Agaricomycetidae</taxon>
        <taxon>Agaricales</taxon>
        <taxon>Agaricineae</taxon>
        <taxon>Hymenogastraceae</taxon>
        <taxon>Gymnopilus</taxon>
    </lineage>
</organism>
<keyword evidence="3" id="KW-1185">Reference proteome</keyword>
<dbReference type="AlphaFoldDB" id="A0A409VI54"/>